<dbReference type="SUPFAM" id="SSF52467">
    <property type="entry name" value="DHS-like NAD/FAD-binding domain"/>
    <property type="match status" value="1"/>
</dbReference>
<dbReference type="PATRIC" id="fig|1429043.3.peg.1038"/>
<accession>A0A0D2JAD7</accession>
<comment type="caution">
    <text evidence="6">The sequence shown here is derived from an EMBL/GenBank/DDBJ whole genome shotgun (WGS) entry which is preliminary data.</text>
</comment>
<keyword evidence="4" id="KW-0479">Metal-binding</keyword>
<dbReference type="GO" id="GO:0046872">
    <property type="term" value="F:metal ion binding"/>
    <property type="evidence" value="ECO:0007669"/>
    <property type="project" value="UniProtKB-KW"/>
</dbReference>
<dbReference type="EC" id="2.3.1.286" evidence="1"/>
<dbReference type="RefSeq" id="WP_044347026.1">
    <property type="nucleotide sequence ID" value="NZ_AZAC01000004.1"/>
</dbReference>
<feature type="binding site" evidence="4">
    <location>
        <position position="127"/>
    </location>
    <ligand>
        <name>Zn(2+)</name>
        <dbReference type="ChEBI" id="CHEBI:29105"/>
    </ligand>
</feature>
<sequence>MKEMIGKVAGFFNGIQNIVVLTGAGMSVDSGIPAFRGSQGLWSKYDPMEYASIDAFCNNPVKVWKMLKELDEAVACAEPNPAHYSLAELERMGRVSLLVTQNIDGLHQAAGSRQVVEFHGSQRRLRCLSCGRTFSRNEVMMLEDPPRCLCGGLIKPDIVFFGEEIPERAIKAAFAMSSICQLMLVVGSSAQVAPASHLPLLAKQAGARVVEINLEKTALSEEISDVVLLGDAGEILPELVEQIREKCDD</sequence>
<evidence type="ECO:0000313" key="6">
    <source>
        <dbReference type="EMBL" id="KIX15099.1"/>
    </source>
</evidence>
<organism evidence="6 7">
    <name type="scientific">Dethiosulfatarculus sandiegensis</name>
    <dbReference type="NCBI Taxonomy" id="1429043"/>
    <lineage>
        <taxon>Bacteria</taxon>
        <taxon>Pseudomonadati</taxon>
        <taxon>Thermodesulfobacteriota</taxon>
        <taxon>Desulfarculia</taxon>
        <taxon>Desulfarculales</taxon>
        <taxon>Desulfarculaceae</taxon>
        <taxon>Dethiosulfatarculus</taxon>
    </lineage>
</organism>
<feature type="domain" description="Deacetylase sirtuin-type" evidence="5">
    <location>
        <begin position="1"/>
        <end position="246"/>
    </location>
</feature>
<dbReference type="STRING" id="1429043.X474_04855"/>
<dbReference type="InterPro" id="IPR050134">
    <property type="entry name" value="NAD-dep_sirtuin_deacylases"/>
</dbReference>
<dbReference type="Proteomes" id="UP000032233">
    <property type="component" value="Unassembled WGS sequence"/>
</dbReference>
<feature type="active site" description="Proton acceptor" evidence="4">
    <location>
        <position position="119"/>
    </location>
</feature>
<dbReference type="InterPro" id="IPR029035">
    <property type="entry name" value="DHS-like_NAD/FAD-binding_dom"/>
</dbReference>
<dbReference type="CDD" id="cd01407">
    <property type="entry name" value="SIR2-fam"/>
    <property type="match status" value="1"/>
</dbReference>
<keyword evidence="3" id="KW-0520">NAD</keyword>
<evidence type="ECO:0000313" key="7">
    <source>
        <dbReference type="Proteomes" id="UP000032233"/>
    </source>
</evidence>
<dbReference type="Gene3D" id="3.30.1600.10">
    <property type="entry name" value="SIR2/SIRT2 'Small Domain"/>
    <property type="match status" value="1"/>
</dbReference>
<reference evidence="6 7" key="1">
    <citation type="submission" date="2013-11" db="EMBL/GenBank/DDBJ databases">
        <title>Metagenomic analysis of a methanogenic consortium involved in long chain n-alkane degradation.</title>
        <authorList>
            <person name="Davidova I.A."/>
            <person name="Callaghan A.V."/>
            <person name="Wawrik B."/>
            <person name="Pruitt S."/>
            <person name="Marks C."/>
            <person name="Duncan K.E."/>
            <person name="Suflita J.M."/>
        </authorList>
    </citation>
    <scope>NUCLEOTIDE SEQUENCE [LARGE SCALE GENOMIC DNA]</scope>
    <source>
        <strain evidence="6 7">SPR</strain>
    </source>
</reference>
<evidence type="ECO:0000259" key="5">
    <source>
        <dbReference type="PROSITE" id="PS50305"/>
    </source>
</evidence>
<dbReference type="InterPro" id="IPR026591">
    <property type="entry name" value="Sirtuin_cat_small_dom_sf"/>
</dbReference>
<name>A0A0D2JAD7_9BACT</name>
<feature type="binding site" evidence="4">
    <location>
        <position position="150"/>
    </location>
    <ligand>
        <name>Zn(2+)</name>
        <dbReference type="ChEBI" id="CHEBI:29105"/>
    </ligand>
</feature>
<dbReference type="AlphaFoldDB" id="A0A0D2JAD7"/>
<evidence type="ECO:0000256" key="1">
    <source>
        <dbReference type="ARBA" id="ARBA00012928"/>
    </source>
</evidence>
<keyword evidence="4" id="KW-0862">Zinc</keyword>
<feature type="binding site" evidence="4">
    <location>
        <position position="130"/>
    </location>
    <ligand>
        <name>Zn(2+)</name>
        <dbReference type="ChEBI" id="CHEBI:29105"/>
    </ligand>
</feature>
<dbReference type="FunCoup" id="A0A0D2JAD7">
    <property type="interactions" value="417"/>
</dbReference>
<dbReference type="PANTHER" id="PTHR11085">
    <property type="entry name" value="NAD-DEPENDENT PROTEIN DEACYLASE SIRTUIN-5, MITOCHONDRIAL-RELATED"/>
    <property type="match status" value="1"/>
</dbReference>
<keyword evidence="2" id="KW-0808">Transferase</keyword>
<proteinExistence type="predicted"/>
<dbReference type="Pfam" id="PF02146">
    <property type="entry name" value="SIR2"/>
    <property type="match status" value="1"/>
</dbReference>
<evidence type="ECO:0000256" key="3">
    <source>
        <dbReference type="ARBA" id="ARBA00023027"/>
    </source>
</evidence>
<gene>
    <name evidence="6" type="ORF">X474_04855</name>
</gene>
<dbReference type="EMBL" id="AZAC01000004">
    <property type="protein sequence ID" value="KIX15099.1"/>
    <property type="molecule type" value="Genomic_DNA"/>
</dbReference>
<dbReference type="NCBIfam" id="NF001753">
    <property type="entry name" value="PRK00481.1-3"/>
    <property type="match status" value="1"/>
</dbReference>
<dbReference type="InParanoid" id="A0A0D2JAD7"/>
<evidence type="ECO:0000256" key="4">
    <source>
        <dbReference type="PROSITE-ProRule" id="PRU00236"/>
    </source>
</evidence>
<protein>
    <recommendedName>
        <fullName evidence="1">protein acetyllysine N-acetyltransferase</fullName>
        <ecNumber evidence="1">2.3.1.286</ecNumber>
    </recommendedName>
</protein>
<evidence type="ECO:0000256" key="2">
    <source>
        <dbReference type="ARBA" id="ARBA00022679"/>
    </source>
</evidence>
<dbReference type="GO" id="GO:0070403">
    <property type="term" value="F:NAD+ binding"/>
    <property type="evidence" value="ECO:0007669"/>
    <property type="project" value="InterPro"/>
</dbReference>
<feature type="binding site" evidence="4">
    <location>
        <position position="148"/>
    </location>
    <ligand>
        <name>Zn(2+)</name>
        <dbReference type="ChEBI" id="CHEBI:29105"/>
    </ligand>
</feature>
<dbReference type="InterPro" id="IPR003000">
    <property type="entry name" value="Sirtuin"/>
</dbReference>
<dbReference type="Gene3D" id="3.40.50.1220">
    <property type="entry name" value="TPP-binding domain"/>
    <property type="match status" value="1"/>
</dbReference>
<keyword evidence="7" id="KW-1185">Reference proteome</keyword>
<dbReference type="GO" id="GO:0017136">
    <property type="term" value="F:histone deacetylase activity, NAD-dependent"/>
    <property type="evidence" value="ECO:0007669"/>
    <property type="project" value="TreeGrafter"/>
</dbReference>
<dbReference type="InterPro" id="IPR026590">
    <property type="entry name" value="Ssirtuin_cat_dom"/>
</dbReference>
<dbReference type="PROSITE" id="PS50305">
    <property type="entry name" value="SIRTUIN"/>
    <property type="match status" value="1"/>
</dbReference>
<dbReference type="PANTHER" id="PTHR11085:SF10">
    <property type="entry name" value="NAD-DEPENDENT PROTEIN DEACYLASE SIRTUIN-5, MITOCHONDRIAL-RELATED"/>
    <property type="match status" value="1"/>
</dbReference>